<keyword evidence="3" id="KW-1185">Reference proteome</keyword>
<organism evidence="2 3">
    <name type="scientific">Metarhizium anisopliae (strain ARSEF 549)</name>
    <dbReference type="NCBI Taxonomy" id="3151832"/>
    <lineage>
        <taxon>Eukaryota</taxon>
        <taxon>Fungi</taxon>
        <taxon>Dikarya</taxon>
        <taxon>Ascomycota</taxon>
        <taxon>Pezizomycotina</taxon>
        <taxon>Sordariomycetes</taxon>
        <taxon>Hypocreomycetidae</taxon>
        <taxon>Hypocreales</taxon>
        <taxon>Clavicipitaceae</taxon>
        <taxon>Metarhizium</taxon>
    </lineage>
</organism>
<gene>
    <name evidence="2" type="ORF">MAN_05777</name>
</gene>
<comment type="caution">
    <text evidence="2">The sequence shown here is derived from an EMBL/GenBank/DDBJ whole genome shotgun (WGS) entry which is preliminary data.</text>
</comment>
<accession>A0A0B4FG12</accession>
<feature type="region of interest" description="Disordered" evidence="1">
    <location>
        <begin position="122"/>
        <end position="160"/>
    </location>
</feature>
<sequence length="176" mass="19207">MPSSSQFGIDEFYKQIEERKRQGKKDNRGCYFFMPPATNSRFTPFLSWLPVSRVIAGNKKKKKPAANPARGFATTSIASKLRLPVSRIIAGNKKKKKPAANPARGFATTSIASKLRLPVSRVIAGNKKKKKPASNPARDFATTSIASKLRPEVSDSEAKPLAGAQSDGYAVYISHL</sequence>
<dbReference type="AlphaFoldDB" id="A0A0B4FG12"/>
<dbReference type="HOGENOM" id="CLU_1525514_0_0_1"/>
<name>A0A0B4FG12_METAF</name>
<evidence type="ECO:0000256" key="1">
    <source>
        <dbReference type="SAM" id="MobiDB-lite"/>
    </source>
</evidence>
<proteinExistence type="predicted"/>
<protein>
    <submittedName>
        <fullName evidence="2">Essential subunit of the histone deacetylase Rpd3S complex</fullName>
    </submittedName>
</protein>
<feature type="non-terminal residue" evidence="2">
    <location>
        <position position="1"/>
    </location>
</feature>
<dbReference type="VEuPathDB" id="FungiDB:MAN_05777"/>
<evidence type="ECO:0000313" key="2">
    <source>
        <dbReference type="EMBL" id="KID64766.1"/>
    </source>
</evidence>
<dbReference type="Proteomes" id="UP000031186">
    <property type="component" value="Unassembled WGS sequence"/>
</dbReference>
<feature type="compositionally biased region" description="Basic and acidic residues" evidence="1">
    <location>
        <begin position="149"/>
        <end position="158"/>
    </location>
</feature>
<dbReference type="EMBL" id="AZNF01000007">
    <property type="protein sequence ID" value="KID64766.1"/>
    <property type="molecule type" value="Genomic_DNA"/>
</dbReference>
<evidence type="ECO:0000313" key="3">
    <source>
        <dbReference type="Proteomes" id="UP000031186"/>
    </source>
</evidence>
<reference evidence="2 3" key="1">
    <citation type="journal article" date="2014" name="Proc. Natl. Acad. Sci. U.S.A.">
        <title>Trajectory and genomic determinants of fungal-pathogen speciation and host adaptation.</title>
        <authorList>
            <person name="Hu X."/>
            <person name="Xiao G."/>
            <person name="Zheng P."/>
            <person name="Shang Y."/>
            <person name="Su Y."/>
            <person name="Zhang X."/>
            <person name="Liu X."/>
            <person name="Zhan S."/>
            <person name="St Leger R.J."/>
            <person name="Wang C."/>
        </authorList>
    </citation>
    <scope>NUCLEOTIDE SEQUENCE [LARGE SCALE GENOMIC DNA]</scope>
    <source>
        <strain evidence="2 3">ARSEF 549</strain>
    </source>
</reference>